<evidence type="ECO:0000256" key="5">
    <source>
        <dbReference type="ARBA" id="ARBA00013958"/>
    </source>
</evidence>
<evidence type="ECO:0000256" key="8">
    <source>
        <dbReference type="ARBA" id="ARBA00022737"/>
    </source>
</evidence>
<dbReference type="GO" id="GO:0006508">
    <property type="term" value="P:proteolysis"/>
    <property type="evidence" value="ECO:0007669"/>
    <property type="project" value="UniProtKB-KW"/>
</dbReference>
<organism evidence="19 20">
    <name type="scientific">Hansschlegelia quercus</name>
    <dbReference type="NCBI Taxonomy" id="2528245"/>
    <lineage>
        <taxon>Bacteria</taxon>
        <taxon>Pseudomonadati</taxon>
        <taxon>Pseudomonadota</taxon>
        <taxon>Alphaproteobacteria</taxon>
        <taxon>Hyphomicrobiales</taxon>
        <taxon>Methylopilaceae</taxon>
        <taxon>Hansschlegelia</taxon>
    </lineage>
</organism>
<dbReference type="FunFam" id="2.40.10.120:FF:000007">
    <property type="entry name" value="Periplasmic serine endoprotease DegP-like"/>
    <property type="match status" value="1"/>
</dbReference>
<evidence type="ECO:0000256" key="3">
    <source>
        <dbReference type="ARBA" id="ARBA00010541"/>
    </source>
</evidence>
<dbReference type="AlphaFoldDB" id="A0A4Q9GN79"/>
<comment type="similarity">
    <text evidence="3">Belongs to the peptidase S1C family.</text>
</comment>
<feature type="active site" description="Charge relay system" evidence="14">
    <location>
        <position position="224"/>
    </location>
</feature>
<dbReference type="PROSITE" id="PS50106">
    <property type="entry name" value="PDZ"/>
    <property type="match status" value="2"/>
</dbReference>
<evidence type="ECO:0000256" key="6">
    <source>
        <dbReference type="ARBA" id="ARBA00022670"/>
    </source>
</evidence>
<keyword evidence="7 17" id="KW-0732">Signal</keyword>
<dbReference type="PANTHER" id="PTHR43343">
    <property type="entry name" value="PEPTIDASE S12"/>
    <property type="match status" value="1"/>
</dbReference>
<evidence type="ECO:0000313" key="19">
    <source>
        <dbReference type="EMBL" id="TBN54931.1"/>
    </source>
</evidence>
<feature type="chain" id="PRO_5038448822" description="Probable periplasmic serine endoprotease DegP-like" evidence="17">
    <location>
        <begin position="27"/>
        <end position="491"/>
    </location>
</feature>
<keyword evidence="20" id="KW-1185">Reference proteome</keyword>
<dbReference type="NCBIfam" id="TIGR02037">
    <property type="entry name" value="degP_htrA_DO"/>
    <property type="match status" value="1"/>
</dbReference>
<dbReference type="SUPFAM" id="SSF50156">
    <property type="entry name" value="PDZ domain-like"/>
    <property type="match status" value="2"/>
</dbReference>
<dbReference type="SUPFAM" id="SSF50494">
    <property type="entry name" value="Trypsin-like serine proteases"/>
    <property type="match status" value="1"/>
</dbReference>
<evidence type="ECO:0000259" key="18">
    <source>
        <dbReference type="PROSITE" id="PS50106"/>
    </source>
</evidence>
<name>A0A4Q9GN79_9HYPH</name>
<dbReference type="Gene3D" id="2.30.42.10">
    <property type="match status" value="2"/>
</dbReference>
<feature type="domain" description="PDZ" evidence="18">
    <location>
        <begin position="268"/>
        <end position="360"/>
    </location>
</feature>
<evidence type="ECO:0000256" key="11">
    <source>
        <dbReference type="ARBA" id="ARBA00022825"/>
    </source>
</evidence>
<feature type="signal peptide" evidence="17">
    <location>
        <begin position="1"/>
        <end position="26"/>
    </location>
</feature>
<evidence type="ECO:0000256" key="16">
    <source>
        <dbReference type="SAM" id="MobiDB-lite"/>
    </source>
</evidence>
<proteinExistence type="inferred from homology"/>
<comment type="caution">
    <text evidence="19">The sequence shown here is derived from an EMBL/GenBank/DDBJ whole genome shotgun (WGS) entry which is preliminary data.</text>
</comment>
<evidence type="ECO:0000256" key="14">
    <source>
        <dbReference type="PIRSR" id="PIRSR611782-1"/>
    </source>
</evidence>
<feature type="binding site" evidence="15">
    <location>
        <position position="120"/>
    </location>
    <ligand>
        <name>substrate</name>
    </ligand>
</feature>
<dbReference type="InterPro" id="IPR001940">
    <property type="entry name" value="Peptidase_S1C"/>
</dbReference>
<dbReference type="InterPro" id="IPR009003">
    <property type="entry name" value="Peptidase_S1_PA"/>
</dbReference>
<evidence type="ECO:0000256" key="12">
    <source>
        <dbReference type="ARBA" id="ARBA00023016"/>
    </source>
</evidence>
<feature type="binding site" evidence="15">
    <location>
        <begin position="222"/>
        <end position="224"/>
    </location>
    <ligand>
        <name>substrate</name>
    </ligand>
</feature>
<evidence type="ECO:0000256" key="15">
    <source>
        <dbReference type="PIRSR" id="PIRSR611782-2"/>
    </source>
</evidence>
<dbReference type="InterPro" id="IPR001478">
    <property type="entry name" value="PDZ"/>
</dbReference>
<keyword evidence="10" id="KW-0378">Hydrolase</keyword>
<accession>A0A4Q9GN79</accession>
<evidence type="ECO:0000256" key="1">
    <source>
        <dbReference type="ARBA" id="ARBA00001772"/>
    </source>
</evidence>
<sequence length="491" mass="51132">MSDRNRRLKPFRTVCAAAFAASLVWAAGAPSAEARPAPESFADIAEGLLDAVVNISTSQNAPAADKAVPPPQAPDGSPLDEFFDDFFKRGETSKGPSRKQSSLGSGFVIDASGIVVTNNHVIDGADEITVNFADGSKLIAELVGKDLKTDLAVLRVKPPKPLKAVSFGDSERLRVGDWVLAIGNPFGLGGSVSAGIVSARNRNINSGPYDNFIQTDAAINRGNSGGPLFDIDGKVVGINTAIISPSGGSIGIGFSVPARTARPVVEQILKYGETRRGWIGVRVQQVTDQIAESLGLKSGPVGALIAGVNDDGPAAKAGIQTGDVVLTFDGKTVKEMRDLPRIVADSEIDKEVPLVVLRKGEEKSLTIKIARLAEDVATPAALKTPGADEAPKSGVALGITFEAVTDDLVKKFALKPDAKGLVITAVADGSKAQENAIKPGDVLVEVAQEAVATPQDVEARIAALKKDGKKTALLLLSNNKGDVRFVALSIE</sequence>
<evidence type="ECO:0000256" key="13">
    <source>
        <dbReference type="ARBA" id="ARBA00032850"/>
    </source>
</evidence>
<keyword evidence="11" id="KW-0720">Serine protease</keyword>
<dbReference type="Proteomes" id="UP000291613">
    <property type="component" value="Unassembled WGS sequence"/>
</dbReference>
<evidence type="ECO:0000256" key="2">
    <source>
        <dbReference type="ARBA" id="ARBA00004418"/>
    </source>
</evidence>
<dbReference type="PANTHER" id="PTHR43343:SF3">
    <property type="entry name" value="PROTEASE DO-LIKE 8, CHLOROPLASTIC"/>
    <property type="match status" value="1"/>
</dbReference>
<dbReference type="EC" id="3.4.21.107" evidence="4"/>
<comment type="subcellular location">
    <subcellularLocation>
        <location evidence="2">Periplasm</location>
    </subcellularLocation>
</comment>
<dbReference type="SMART" id="SM00228">
    <property type="entry name" value="PDZ"/>
    <property type="match status" value="2"/>
</dbReference>
<feature type="domain" description="PDZ" evidence="18">
    <location>
        <begin position="392"/>
        <end position="479"/>
    </location>
</feature>
<feature type="region of interest" description="Disordered" evidence="16">
    <location>
        <begin position="60"/>
        <end position="80"/>
    </location>
</feature>
<keyword evidence="9" id="KW-0574">Periplasm</keyword>
<evidence type="ECO:0000256" key="10">
    <source>
        <dbReference type="ARBA" id="ARBA00022801"/>
    </source>
</evidence>
<evidence type="ECO:0000256" key="7">
    <source>
        <dbReference type="ARBA" id="ARBA00022729"/>
    </source>
</evidence>
<keyword evidence="6" id="KW-0645">Protease</keyword>
<dbReference type="Pfam" id="PF13365">
    <property type="entry name" value="Trypsin_2"/>
    <property type="match status" value="1"/>
</dbReference>
<evidence type="ECO:0000256" key="4">
    <source>
        <dbReference type="ARBA" id="ARBA00013035"/>
    </source>
</evidence>
<feature type="active site" description="Charge relay system" evidence="14">
    <location>
        <position position="150"/>
    </location>
</feature>
<evidence type="ECO:0000313" key="20">
    <source>
        <dbReference type="Proteomes" id="UP000291613"/>
    </source>
</evidence>
<evidence type="ECO:0000256" key="9">
    <source>
        <dbReference type="ARBA" id="ARBA00022764"/>
    </source>
</evidence>
<keyword evidence="8" id="KW-0677">Repeat</keyword>
<dbReference type="Pfam" id="PF13180">
    <property type="entry name" value="PDZ_2"/>
    <property type="match status" value="1"/>
</dbReference>
<dbReference type="CDD" id="cd10839">
    <property type="entry name" value="cpPDZ1_DegP-like"/>
    <property type="match status" value="1"/>
</dbReference>
<dbReference type="InterPro" id="IPR051201">
    <property type="entry name" value="Chloro_Bact_Ser_Proteases"/>
</dbReference>
<gene>
    <name evidence="19" type="ORF">EYR15_01910</name>
</gene>
<dbReference type="InterPro" id="IPR011782">
    <property type="entry name" value="Pept_S1C_Do"/>
</dbReference>
<keyword evidence="12" id="KW-0346">Stress response</keyword>
<dbReference type="EMBL" id="SIUB01000001">
    <property type="protein sequence ID" value="TBN54931.1"/>
    <property type="molecule type" value="Genomic_DNA"/>
</dbReference>
<reference evidence="19 20" key="1">
    <citation type="submission" date="2019-02" db="EMBL/GenBank/DDBJ databases">
        <title>Hansschlegelia quercus sp. nov., a novel methylotrophic bacterium from buds of oak (Quercus robur L.).</title>
        <authorList>
            <person name="Agafonova N.V."/>
            <person name="Kaparullina E.N."/>
            <person name="Grouzdev D.S."/>
            <person name="Doronina N.V."/>
        </authorList>
    </citation>
    <scope>NUCLEOTIDE SEQUENCE [LARGE SCALE GENOMIC DNA]</scope>
    <source>
        <strain evidence="19 20">Dub</strain>
    </source>
</reference>
<dbReference type="Gene3D" id="2.40.10.120">
    <property type="match status" value="1"/>
</dbReference>
<dbReference type="OrthoDB" id="7358927at2"/>
<feature type="active site" description="Charge relay system" evidence="14">
    <location>
        <position position="120"/>
    </location>
</feature>
<dbReference type="InterPro" id="IPR036034">
    <property type="entry name" value="PDZ_sf"/>
</dbReference>
<protein>
    <recommendedName>
        <fullName evidence="5">Probable periplasmic serine endoprotease DegP-like</fullName>
        <ecNumber evidence="4">3.4.21.107</ecNumber>
    </recommendedName>
    <alternativeName>
        <fullName evidence="13">Protease Do</fullName>
    </alternativeName>
</protein>
<evidence type="ECO:0000256" key="17">
    <source>
        <dbReference type="SAM" id="SignalP"/>
    </source>
</evidence>
<dbReference type="PRINTS" id="PR00834">
    <property type="entry name" value="PROTEASES2C"/>
</dbReference>
<dbReference type="GO" id="GO:0042597">
    <property type="term" value="C:periplasmic space"/>
    <property type="evidence" value="ECO:0007669"/>
    <property type="project" value="UniProtKB-SubCell"/>
</dbReference>
<comment type="catalytic activity">
    <reaction evidence="1">
        <text>Acts on substrates that are at least partially unfolded. The cleavage site P1 residue is normally between a pair of hydrophobic residues, such as Val-|-Val.</text>
        <dbReference type="EC" id="3.4.21.107"/>
    </reaction>
</comment>
<dbReference type="RefSeq" id="WP_131001184.1">
    <property type="nucleotide sequence ID" value="NZ_JBHSZR010000002.1"/>
</dbReference>
<feature type="binding site" evidence="15">
    <location>
        <position position="150"/>
    </location>
    <ligand>
        <name>substrate</name>
    </ligand>
</feature>
<dbReference type="GO" id="GO:0004252">
    <property type="term" value="F:serine-type endopeptidase activity"/>
    <property type="evidence" value="ECO:0007669"/>
    <property type="project" value="InterPro"/>
</dbReference>